<dbReference type="PANTHER" id="PTHR43248">
    <property type="entry name" value="2-SUCCINYL-6-HYDROXY-2,4-CYCLOHEXADIENE-1-CARBOXYLATE SYNTHASE"/>
    <property type="match status" value="1"/>
</dbReference>
<evidence type="ECO:0000313" key="8">
    <source>
        <dbReference type="Proteomes" id="UP000031523"/>
    </source>
</evidence>
<dbReference type="PANTHER" id="PTHR43248:SF29">
    <property type="entry name" value="TRIPEPTIDYL AMINOPEPTIDASE"/>
    <property type="match status" value="1"/>
</dbReference>
<evidence type="ECO:0000256" key="1">
    <source>
        <dbReference type="ARBA" id="ARBA00010088"/>
    </source>
</evidence>
<sequence>MRTAALVAVTGSLLLTAAATAPAQPGAAPRPSAAERLAAGTAEAARQSAAAGIRFGPCPERYHLEPPVECGTVSVPVDYARPGGRRLPLTVSRARASGADAGGKPVRRQGALVFQTGTPGSSGLYFPMAAGLGSWQRVHSAYDLVGYTPRGVGADGGLSCQDPADAPTAAPQRPDAVFKAGARARATAYAAGCLRSAGTGLKQFSTETGARDLDVLRAALGERRLTFMGVSYGGYVGAVHASLFPGHVRRMVFDSAPDPAPGRVGYPDSLRQSAAFERRWHDFLDWVARHDEAYGLGTTAEAVQHRYDGVREELAKKPADGTVGPAQLQAAFAKTVFYDDYWPIRATALAAWAHGEREFLIQQAAPVPEAAAERENAAAVTAAVRCQDSAWPRDWATWDRDATRLARTAPFAAWAHTWAHLPCASWPVTARRPVDVGAAGAAQALDSARGALPPTLILAAEQDAVAPLAGARELRRRLAGSVLVTERDAGMTGLGGGPNDCVNRHLDDYLVAGRLPAADTSCAPHPEPRPLATGGRAHFDVRRGE</sequence>
<evidence type="ECO:0000313" key="7">
    <source>
        <dbReference type="EMBL" id="AJE81170.1"/>
    </source>
</evidence>
<dbReference type="GO" id="GO:0008233">
    <property type="term" value="F:peptidase activity"/>
    <property type="evidence" value="ECO:0007669"/>
    <property type="project" value="UniProtKB-KW"/>
</dbReference>
<proteinExistence type="inferred from homology"/>
<dbReference type="GO" id="GO:0006508">
    <property type="term" value="P:proteolysis"/>
    <property type="evidence" value="ECO:0007669"/>
    <property type="project" value="UniProtKB-KW"/>
</dbReference>
<comment type="similarity">
    <text evidence="1">Belongs to the peptidase S33 family.</text>
</comment>
<dbReference type="Proteomes" id="UP000031523">
    <property type="component" value="Chromosome"/>
</dbReference>
<reference evidence="7 8" key="1">
    <citation type="submission" date="2015-01" db="EMBL/GenBank/DDBJ databases">
        <title>Enhanced salinomycin production by adjusting the supply of polyketide extender units in Streptomyce albus DSM 41398.</title>
        <authorList>
            <person name="Lu C."/>
        </authorList>
    </citation>
    <scope>NUCLEOTIDE SEQUENCE [LARGE SCALE GENOMIC DNA]</scope>
    <source>
        <strain evidence="8">ATCC 21838 / DSM 41398 / FERM P-419 / JCM 4703 / NBRC 107858</strain>
    </source>
</reference>
<dbReference type="InterPro" id="IPR051601">
    <property type="entry name" value="Serine_prot/Carboxylest_S33"/>
</dbReference>
<accession>A0A0B5EPG8</accession>
<dbReference type="Gene3D" id="3.40.50.1820">
    <property type="entry name" value="alpha/beta hydrolase"/>
    <property type="match status" value="1"/>
</dbReference>
<organism evidence="7 8">
    <name type="scientific">Streptomyces albus (strain ATCC 21838 / DSM 41398 / FERM P-419 / JCM 4703 / NBRC 107858)</name>
    <dbReference type="NCBI Taxonomy" id="1081613"/>
    <lineage>
        <taxon>Bacteria</taxon>
        <taxon>Bacillati</taxon>
        <taxon>Actinomycetota</taxon>
        <taxon>Actinomycetes</taxon>
        <taxon>Kitasatosporales</taxon>
        <taxon>Streptomycetaceae</taxon>
        <taxon>Streptomyces</taxon>
    </lineage>
</organism>
<evidence type="ECO:0000259" key="6">
    <source>
        <dbReference type="Pfam" id="PF08386"/>
    </source>
</evidence>
<evidence type="ECO:0000256" key="3">
    <source>
        <dbReference type="ARBA" id="ARBA00022801"/>
    </source>
</evidence>
<dbReference type="AlphaFoldDB" id="A0A0B5EPG8"/>
<feature type="chain" id="PRO_5002101305" evidence="5">
    <location>
        <begin position="24"/>
        <end position="545"/>
    </location>
</feature>
<gene>
    <name evidence="7" type="ORF">SLNWT_0794</name>
</gene>
<dbReference type="InterPro" id="IPR029058">
    <property type="entry name" value="AB_hydrolase_fold"/>
</dbReference>
<keyword evidence="2 5" id="KW-0732">Signal</keyword>
<dbReference type="InterPro" id="IPR013595">
    <property type="entry name" value="Pept_S33_TAP-like_C"/>
</dbReference>
<feature type="region of interest" description="Disordered" evidence="4">
    <location>
        <begin position="519"/>
        <end position="545"/>
    </location>
</feature>
<dbReference type="Pfam" id="PF08386">
    <property type="entry name" value="Abhydrolase_4"/>
    <property type="match status" value="1"/>
</dbReference>
<keyword evidence="8" id="KW-1185">Reference proteome</keyword>
<dbReference type="KEGG" id="sals:SLNWT_0794"/>
<feature type="signal peptide" evidence="5">
    <location>
        <begin position="1"/>
        <end position="23"/>
    </location>
</feature>
<keyword evidence="3" id="KW-0378">Hydrolase</keyword>
<name>A0A0B5EPG8_STRA4</name>
<evidence type="ECO:0000256" key="5">
    <source>
        <dbReference type="SAM" id="SignalP"/>
    </source>
</evidence>
<protein>
    <submittedName>
        <fullName evidence="7">Secreted protease</fullName>
    </submittedName>
</protein>
<dbReference type="SUPFAM" id="SSF53474">
    <property type="entry name" value="alpha/beta-Hydrolases"/>
    <property type="match status" value="1"/>
</dbReference>
<dbReference type="EMBL" id="CP010519">
    <property type="protein sequence ID" value="AJE81170.1"/>
    <property type="molecule type" value="Genomic_DNA"/>
</dbReference>
<evidence type="ECO:0000256" key="4">
    <source>
        <dbReference type="SAM" id="MobiDB-lite"/>
    </source>
</evidence>
<keyword evidence="7" id="KW-0645">Protease</keyword>
<evidence type="ECO:0000256" key="2">
    <source>
        <dbReference type="ARBA" id="ARBA00022729"/>
    </source>
</evidence>
<feature type="domain" description="Peptidase S33 tripeptidyl aminopeptidase-like C-terminal" evidence="6">
    <location>
        <begin position="414"/>
        <end position="522"/>
    </location>
</feature>